<comment type="caution">
    <text evidence="1">The sequence shown here is derived from an EMBL/GenBank/DDBJ whole genome shotgun (WGS) entry which is preliminary data.</text>
</comment>
<reference evidence="1" key="1">
    <citation type="journal article" date="2015" name="Nature">
        <title>Complex archaea that bridge the gap between prokaryotes and eukaryotes.</title>
        <authorList>
            <person name="Spang A."/>
            <person name="Saw J.H."/>
            <person name="Jorgensen S.L."/>
            <person name="Zaremba-Niedzwiedzka K."/>
            <person name="Martijn J."/>
            <person name="Lind A.E."/>
            <person name="van Eijk R."/>
            <person name="Schleper C."/>
            <person name="Guy L."/>
            <person name="Ettema T.J."/>
        </authorList>
    </citation>
    <scope>NUCLEOTIDE SEQUENCE</scope>
</reference>
<proteinExistence type="predicted"/>
<accession>A0A0F9GX96</accession>
<evidence type="ECO:0008006" key="2">
    <source>
        <dbReference type="Google" id="ProtNLM"/>
    </source>
</evidence>
<dbReference type="Gene3D" id="3.40.50.300">
    <property type="entry name" value="P-loop containing nucleotide triphosphate hydrolases"/>
    <property type="match status" value="1"/>
</dbReference>
<name>A0A0F9GX96_9ZZZZ</name>
<organism evidence="1">
    <name type="scientific">marine sediment metagenome</name>
    <dbReference type="NCBI Taxonomy" id="412755"/>
    <lineage>
        <taxon>unclassified sequences</taxon>
        <taxon>metagenomes</taxon>
        <taxon>ecological metagenomes</taxon>
    </lineage>
</organism>
<sequence>MIRRKIVKGDIEKKIATAGIVSTEFCRDVTKIYKPEYIQVDYIRQVLDWVFEYFNEYKKAPEKQIQDMFIVEKDEIKPEQAELIETFLSRISKEHEEKETFNFKYAYDLAKKYFRKRSMQLLFERGLGMLVKNKVDEAENSISTYGKVSEVMGNWIDPFDPETVNNFMGKEKDSVFRFSSVIGDLVGDLERTWLVGFMAPMKRGKSWCLQETAIQALSCKLNVMFISLEMSLDMMKERLYKRIAGYSGSKEKLTFPIFDCLLNQDGSCNKSIRESDTNILIKDSKKKDSEKAEVLQYFNPKIKYIPCTECRGKKDYEVAIWWMLSNEMNVNKKQIEDKIQRFSKMYGKRLKLVSYPAFTASIDDIDRELDSLEYMDGFVPDVILIDYADILAVTDKQLSERGRIDDVWKRLKGMAAVRHCLVFTASQSTRKSIKKRSLSQEDTAEEIRKLAHVDIMIGINQTNEEKKRGEGRIGIIAHRHKYFDTRQVRILQQLEVGIPFLDSEWN</sequence>
<dbReference type="AlphaFoldDB" id="A0A0F9GX96"/>
<gene>
    <name evidence="1" type="ORF">LCGC14_2069320</name>
</gene>
<dbReference type="EMBL" id="LAZR01024792">
    <property type="protein sequence ID" value="KKL73995.1"/>
    <property type="molecule type" value="Genomic_DNA"/>
</dbReference>
<dbReference type="SUPFAM" id="SSF52540">
    <property type="entry name" value="P-loop containing nucleoside triphosphate hydrolases"/>
    <property type="match status" value="1"/>
</dbReference>
<dbReference type="InterPro" id="IPR027417">
    <property type="entry name" value="P-loop_NTPase"/>
</dbReference>
<evidence type="ECO:0000313" key="1">
    <source>
        <dbReference type="EMBL" id="KKL73995.1"/>
    </source>
</evidence>
<protein>
    <recommendedName>
        <fullName evidence="2">SF4 helicase domain-containing protein</fullName>
    </recommendedName>
</protein>